<reference evidence="4" key="1">
    <citation type="submission" date="2015-10" db="EMBL/GenBank/DDBJ databases">
        <authorList>
            <person name="Gilbert D.G."/>
        </authorList>
    </citation>
    <scope>NUCLEOTIDE SEQUENCE</scope>
</reference>
<sequence length="332" mass="35048">MANLLEDKVAIITGSGRGIGRGVAKLMASQGAKVVVVDPGVNVDGTGADSSFAQQVVDEIKADGGEGVACLESVATMAGGDKIIQTALDNYGKLDIVVTVAGILRDRMIFNMSEQEWDDVIAVHLKGTFSIVKNASVIFRQQRSGRIITFSSTTGLYGNSGQANYGAAKDGIAGFTRVVARDLGRYGVTANAISPSAATRMIGSIPDDARELRAARGISTGAALTLRGQADDIAPMVTWLASDEAAHVNGHVFHVTEGLVTLLNEPEPVKTIQKDGKWTVEELVRVFPVTIGIELVNPAPSQVPKERLAAFCSDQPPSYRQERGPISRASIC</sequence>
<dbReference type="InterPro" id="IPR051687">
    <property type="entry name" value="Peroxisomal_Beta-Oxidation"/>
</dbReference>
<dbReference type="InterPro" id="IPR002347">
    <property type="entry name" value="SDR_fam"/>
</dbReference>
<organism evidence="4">
    <name type="scientific">hydrothermal vent metagenome</name>
    <dbReference type="NCBI Taxonomy" id="652676"/>
    <lineage>
        <taxon>unclassified sequences</taxon>
        <taxon>metagenomes</taxon>
        <taxon>ecological metagenomes</taxon>
    </lineage>
</organism>
<keyword evidence="2" id="KW-0560">Oxidoreductase</keyword>
<dbReference type="AlphaFoldDB" id="A0A160V9C8"/>
<protein>
    <submittedName>
        <fullName evidence="4">Dehydrogenases with different specificities (Related to short-chain alcohol dehydrogenases)</fullName>
    </submittedName>
</protein>
<evidence type="ECO:0000313" key="4">
    <source>
        <dbReference type="EMBL" id="CUV02656.1"/>
    </source>
</evidence>
<gene>
    <name evidence="4" type="ORF">MGWOODY_Clf1273</name>
</gene>
<dbReference type="PRINTS" id="PR00080">
    <property type="entry name" value="SDRFAMILY"/>
</dbReference>
<name>A0A160V9C8_9ZZZZ</name>
<evidence type="ECO:0000256" key="2">
    <source>
        <dbReference type="ARBA" id="ARBA00023002"/>
    </source>
</evidence>
<evidence type="ECO:0000259" key="3">
    <source>
        <dbReference type="SMART" id="SM00822"/>
    </source>
</evidence>
<dbReference type="SMART" id="SM00822">
    <property type="entry name" value="PKS_KR"/>
    <property type="match status" value="1"/>
</dbReference>
<dbReference type="EMBL" id="FAXA01000282">
    <property type="protein sequence ID" value="CUV02656.1"/>
    <property type="molecule type" value="Genomic_DNA"/>
</dbReference>
<dbReference type="InterPro" id="IPR057326">
    <property type="entry name" value="KR_dom"/>
</dbReference>
<dbReference type="InterPro" id="IPR036291">
    <property type="entry name" value="NAD(P)-bd_dom_sf"/>
</dbReference>
<dbReference type="GO" id="GO:0016491">
    <property type="term" value="F:oxidoreductase activity"/>
    <property type="evidence" value="ECO:0007669"/>
    <property type="project" value="UniProtKB-KW"/>
</dbReference>
<feature type="domain" description="Ketoreductase" evidence="3">
    <location>
        <begin position="8"/>
        <end position="196"/>
    </location>
</feature>
<dbReference type="Pfam" id="PF13561">
    <property type="entry name" value="adh_short_C2"/>
    <property type="match status" value="1"/>
</dbReference>
<comment type="similarity">
    <text evidence="1">Belongs to the short-chain dehydrogenases/reductases (SDR) family.</text>
</comment>
<evidence type="ECO:0000256" key="1">
    <source>
        <dbReference type="ARBA" id="ARBA00006484"/>
    </source>
</evidence>
<dbReference type="InterPro" id="IPR020904">
    <property type="entry name" value="Sc_DH/Rdtase_CS"/>
</dbReference>
<proteinExistence type="inferred from homology"/>
<accession>A0A160V9C8</accession>
<dbReference type="SUPFAM" id="SSF51735">
    <property type="entry name" value="NAD(P)-binding Rossmann-fold domains"/>
    <property type="match status" value="1"/>
</dbReference>
<dbReference type="PANTHER" id="PTHR45024:SF2">
    <property type="entry name" value="SCP2 DOMAIN-CONTAINING PROTEIN"/>
    <property type="match status" value="1"/>
</dbReference>
<dbReference type="PROSITE" id="PS00061">
    <property type="entry name" value="ADH_SHORT"/>
    <property type="match status" value="1"/>
</dbReference>
<dbReference type="Gene3D" id="3.40.50.720">
    <property type="entry name" value="NAD(P)-binding Rossmann-like Domain"/>
    <property type="match status" value="1"/>
</dbReference>
<dbReference type="PANTHER" id="PTHR45024">
    <property type="entry name" value="DEHYDROGENASES, SHORT CHAIN"/>
    <property type="match status" value="1"/>
</dbReference>
<dbReference type="PRINTS" id="PR00081">
    <property type="entry name" value="GDHRDH"/>
</dbReference>